<feature type="domain" description="Cyclodeaminase/cyclohydrolase" evidence="1">
    <location>
        <begin position="16"/>
        <end position="195"/>
    </location>
</feature>
<dbReference type="STRING" id="1048205.AB852_13060"/>
<evidence type="ECO:0000313" key="3">
    <source>
        <dbReference type="Proteomes" id="UP000186455"/>
    </source>
</evidence>
<comment type="caution">
    <text evidence="2">The sequence shown here is derived from an EMBL/GenBank/DDBJ whole genome shotgun (WGS) entry which is preliminary data.</text>
</comment>
<name>A0A1Q4VBT2_9ACTN</name>
<proteinExistence type="predicted"/>
<gene>
    <name evidence="2" type="ORF">AB852_13060</name>
</gene>
<keyword evidence="3" id="KW-1185">Reference proteome</keyword>
<evidence type="ECO:0000259" key="1">
    <source>
        <dbReference type="Pfam" id="PF04961"/>
    </source>
</evidence>
<dbReference type="AlphaFoldDB" id="A0A1Q4VBT2"/>
<dbReference type="Proteomes" id="UP000186455">
    <property type="component" value="Unassembled WGS sequence"/>
</dbReference>
<accession>A0A1Q4VBT2</accession>
<sequence length="217" mass="22041">MHPDPGTGPVALQHTSLTDYITRLASRAPAPGGGAAAAVHAAQGAALLAMVARYSTGAKYAEHGVLIARVTGEADELAARALRLADADAAAFTAVTDAYRLPRATPQEKAARSAAIADALTGAAGPPAEVITVAARALDLADELLPVGNRNVLTDVAAAAEAVRAAATTARINVEINLGGVRDSAERERLSTAIAQVDALTARADRVTAAVRQEITQ</sequence>
<dbReference type="EMBL" id="LFBV01000002">
    <property type="protein sequence ID" value="OKH95304.1"/>
    <property type="molecule type" value="Genomic_DNA"/>
</dbReference>
<organism evidence="2 3">
    <name type="scientific">Streptomyces uncialis</name>
    <dbReference type="NCBI Taxonomy" id="1048205"/>
    <lineage>
        <taxon>Bacteria</taxon>
        <taxon>Bacillati</taxon>
        <taxon>Actinomycetota</taxon>
        <taxon>Actinomycetes</taxon>
        <taxon>Kitasatosporales</taxon>
        <taxon>Streptomycetaceae</taxon>
        <taxon>Streptomyces</taxon>
    </lineage>
</organism>
<dbReference type="Pfam" id="PF04961">
    <property type="entry name" value="FTCD_C"/>
    <property type="match status" value="1"/>
</dbReference>
<dbReference type="InterPro" id="IPR007044">
    <property type="entry name" value="Cyclodeamin/CycHdrlase"/>
</dbReference>
<reference evidence="2 3" key="1">
    <citation type="submission" date="2015-06" db="EMBL/GenBank/DDBJ databases">
        <title>Cloning and characterization of the uncialamcin biosynthetic gene cluster.</title>
        <authorList>
            <person name="Yan X."/>
            <person name="Huang T."/>
            <person name="Ge H."/>
            <person name="Shen B."/>
        </authorList>
    </citation>
    <scope>NUCLEOTIDE SEQUENCE [LARGE SCALE GENOMIC DNA]</scope>
    <source>
        <strain evidence="2 3">DCA2648</strain>
    </source>
</reference>
<protein>
    <submittedName>
        <fullName evidence="2">Formimidoyltetrahydrofolate cyclodeaminase</fullName>
    </submittedName>
</protein>
<dbReference type="InterPro" id="IPR036178">
    <property type="entry name" value="Formintransfe-cycloase-like_sf"/>
</dbReference>
<dbReference type="SUPFAM" id="SSF101262">
    <property type="entry name" value="Methenyltetrahydrofolate cyclohydrolase-like"/>
    <property type="match status" value="1"/>
</dbReference>
<dbReference type="GO" id="GO:0003824">
    <property type="term" value="F:catalytic activity"/>
    <property type="evidence" value="ECO:0007669"/>
    <property type="project" value="InterPro"/>
</dbReference>
<dbReference type="Gene3D" id="1.20.120.680">
    <property type="entry name" value="Formiminotetrahydrofolate cyclodeaminase monomer, up-and-down helical bundle"/>
    <property type="match status" value="1"/>
</dbReference>
<evidence type="ECO:0000313" key="2">
    <source>
        <dbReference type="EMBL" id="OKH95304.1"/>
    </source>
</evidence>